<dbReference type="Proteomes" id="UP001372338">
    <property type="component" value="Unassembled WGS sequence"/>
</dbReference>
<evidence type="ECO:0000256" key="1">
    <source>
        <dbReference type="SAM" id="MobiDB-lite"/>
    </source>
</evidence>
<sequence length="136" mass="14111">MAIDQETHGEGVELTPSSATGHAPFAAGPNVESVNNPSVEPAMHEDVTIMDSDTFVDHATPVDHVDPVDLIGEKTPVDGGAMEKEAAFVDVPMIEEVVAPTVHTSTIHASASGDSVSPLLPALRFLDAISDGDMAL</sequence>
<evidence type="ECO:0000313" key="2">
    <source>
        <dbReference type="EMBL" id="KAK7288491.1"/>
    </source>
</evidence>
<dbReference type="AlphaFoldDB" id="A0AAN9IYW2"/>
<dbReference type="EMBL" id="JAYWIO010000001">
    <property type="protein sequence ID" value="KAK7288491.1"/>
    <property type="molecule type" value="Genomic_DNA"/>
</dbReference>
<feature type="compositionally biased region" description="Basic and acidic residues" evidence="1">
    <location>
        <begin position="1"/>
        <end position="11"/>
    </location>
</feature>
<protein>
    <submittedName>
        <fullName evidence="2">Uncharacterized protein</fullName>
    </submittedName>
</protein>
<keyword evidence="3" id="KW-1185">Reference proteome</keyword>
<gene>
    <name evidence="2" type="ORF">RIF29_01951</name>
</gene>
<accession>A0AAN9IYW2</accession>
<comment type="caution">
    <text evidence="2">The sequence shown here is derived from an EMBL/GenBank/DDBJ whole genome shotgun (WGS) entry which is preliminary data.</text>
</comment>
<feature type="region of interest" description="Disordered" evidence="1">
    <location>
        <begin position="1"/>
        <end position="39"/>
    </location>
</feature>
<reference evidence="2 3" key="1">
    <citation type="submission" date="2024-01" db="EMBL/GenBank/DDBJ databases">
        <title>The genomes of 5 underutilized Papilionoideae crops provide insights into root nodulation and disease resistanc.</title>
        <authorList>
            <person name="Yuan L."/>
        </authorList>
    </citation>
    <scope>NUCLEOTIDE SEQUENCE [LARGE SCALE GENOMIC DNA]</scope>
    <source>
        <strain evidence="2">ZHUSHIDOU_FW_LH</strain>
        <tissue evidence="2">Leaf</tissue>
    </source>
</reference>
<proteinExistence type="predicted"/>
<evidence type="ECO:0000313" key="3">
    <source>
        <dbReference type="Proteomes" id="UP001372338"/>
    </source>
</evidence>
<name>A0AAN9IYW2_CROPI</name>
<organism evidence="2 3">
    <name type="scientific">Crotalaria pallida</name>
    <name type="common">Smooth rattlebox</name>
    <name type="synonym">Crotalaria striata</name>
    <dbReference type="NCBI Taxonomy" id="3830"/>
    <lineage>
        <taxon>Eukaryota</taxon>
        <taxon>Viridiplantae</taxon>
        <taxon>Streptophyta</taxon>
        <taxon>Embryophyta</taxon>
        <taxon>Tracheophyta</taxon>
        <taxon>Spermatophyta</taxon>
        <taxon>Magnoliopsida</taxon>
        <taxon>eudicotyledons</taxon>
        <taxon>Gunneridae</taxon>
        <taxon>Pentapetalae</taxon>
        <taxon>rosids</taxon>
        <taxon>fabids</taxon>
        <taxon>Fabales</taxon>
        <taxon>Fabaceae</taxon>
        <taxon>Papilionoideae</taxon>
        <taxon>50 kb inversion clade</taxon>
        <taxon>genistoids sensu lato</taxon>
        <taxon>core genistoids</taxon>
        <taxon>Crotalarieae</taxon>
        <taxon>Crotalaria</taxon>
    </lineage>
</organism>